<protein>
    <submittedName>
        <fullName evidence="2">Positive regulator of sigma(E), RseC/MucC</fullName>
    </submittedName>
</protein>
<evidence type="ECO:0000313" key="2">
    <source>
        <dbReference type="EMBL" id="EJW92639.1"/>
    </source>
</evidence>
<keyword evidence="1" id="KW-0812">Transmembrane</keyword>
<feature type="non-terminal residue" evidence="2">
    <location>
        <position position="90"/>
    </location>
</feature>
<dbReference type="AlphaFoldDB" id="J9FZ83"/>
<gene>
    <name evidence="2" type="ORF">EVA_19254</name>
</gene>
<keyword evidence="1" id="KW-0472">Membrane</keyword>
<name>J9FZ83_9ZZZZ</name>
<dbReference type="EMBL" id="AMCI01007423">
    <property type="protein sequence ID" value="EJW92639.1"/>
    <property type="molecule type" value="Genomic_DNA"/>
</dbReference>
<comment type="caution">
    <text evidence="2">The sequence shown here is derived from an EMBL/GenBank/DDBJ whole genome shotgun (WGS) entry which is preliminary data.</text>
</comment>
<evidence type="ECO:0000256" key="1">
    <source>
        <dbReference type="SAM" id="Phobius"/>
    </source>
</evidence>
<accession>J9FZ83</accession>
<dbReference type="Pfam" id="PF04246">
    <property type="entry name" value="RseC_MucC"/>
    <property type="match status" value="1"/>
</dbReference>
<keyword evidence="1" id="KW-1133">Transmembrane helix</keyword>
<reference evidence="2" key="1">
    <citation type="journal article" date="2012" name="PLoS ONE">
        <title>Gene sets for utilization of primary and secondary nutrition supplies in the distal gut of endangered iberian lynx.</title>
        <authorList>
            <person name="Alcaide M."/>
            <person name="Messina E."/>
            <person name="Richter M."/>
            <person name="Bargiela R."/>
            <person name="Peplies J."/>
            <person name="Huws S.A."/>
            <person name="Newbold C.J."/>
            <person name="Golyshin P.N."/>
            <person name="Simon M.A."/>
            <person name="Lopez G."/>
            <person name="Yakimov M.M."/>
            <person name="Ferrer M."/>
        </authorList>
    </citation>
    <scope>NUCLEOTIDE SEQUENCE</scope>
</reference>
<feature type="transmembrane region" description="Helical" evidence="1">
    <location>
        <begin position="67"/>
        <end position="89"/>
    </location>
</feature>
<organism evidence="2">
    <name type="scientific">gut metagenome</name>
    <dbReference type="NCBI Taxonomy" id="749906"/>
    <lineage>
        <taxon>unclassified sequences</taxon>
        <taxon>metagenomes</taxon>
        <taxon>organismal metagenomes</taxon>
    </lineage>
</organism>
<sequence>MTQDAIVTRIINNDMAEVVATRTTACGSNCGNCESCIFDDKVKAEARNLINAQPGDRVVIASKSSRVFSAAMLVYVMPLILFLVGYVIAY</sequence>
<proteinExistence type="predicted"/>